<evidence type="ECO:0000313" key="2">
    <source>
        <dbReference type="Proteomes" id="UP000078572"/>
    </source>
</evidence>
<organism evidence="1 2">
    <name type="scientific">Ralstonia insidiosa</name>
    <dbReference type="NCBI Taxonomy" id="190721"/>
    <lineage>
        <taxon>Bacteria</taxon>
        <taxon>Pseudomonadati</taxon>
        <taxon>Pseudomonadota</taxon>
        <taxon>Betaproteobacteria</taxon>
        <taxon>Burkholderiales</taxon>
        <taxon>Burkholderiaceae</taxon>
        <taxon>Ralstonia</taxon>
    </lineage>
</organism>
<sequence>MTRYAGKPFLRLIECYILDRIGQLDGTQRAALEGMTPKLRATYNRDGTWQDIVAAQMEFNDSFDSQVHESWDDYRTHTGSTSSMTDPDQFAMALADRIVGD</sequence>
<dbReference type="AlphaFoldDB" id="A0A192A179"/>
<dbReference type="Proteomes" id="UP000078572">
    <property type="component" value="Chromosome 1"/>
</dbReference>
<protein>
    <submittedName>
        <fullName evidence="1">Uncharacterized protein</fullName>
    </submittedName>
</protein>
<proteinExistence type="predicted"/>
<evidence type="ECO:0000313" key="1">
    <source>
        <dbReference type="EMBL" id="ANJ74139.1"/>
    </source>
</evidence>
<reference evidence="2" key="1">
    <citation type="submission" date="2016-06" db="EMBL/GenBank/DDBJ databases">
        <authorList>
            <person name="Xu Y."/>
            <person name="Nagy A."/>
            <person name="Yan X."/>
            <person name="Kim S.W."/>
            <person name="Haley B."/>
            <person name="Liu N.T."/>
            <person name="Nou X."/>
        </authorList>
    </citation>
    <scope>NUCLEOTIDE SEQUENCE [LARGE SCALE GENOMIC DNA]</scope>
    <source>
        <strain evidence="2">ATCC 49129</strain>
    </source>
</reference>
<dbReference type="EMBL" id="CP016022">
    <property type="protein sequence ID" value="ANJ74139.1"/>
    <property type="molecule type" value="Genomic_DNA"/>
</dbReference>
<name>A0A192A179_9RALS</name>
<keyword evidence="2" id="KW-1185">Reference proteome</keyword>
<gene>
    <name evidence="1" type="ORF">A9Y76_17520</name>
</gene>
<accession>A0A192A179</accession>